<comment type="caution">
    <text evidence="2">The sequence shown here is derived from an EMBL/GenBank/DDBJ whole genome shotgun (WGS) entry which is preliminary data.</text>
</comment>
<name>A0ABD1N4W6_9FABA</name>
<evidence type="ECO:0000256" key="1">
    <source>
        <dbReference type="SAM" id="MobiDB-lite"/>
    </source>
</evidence>
<dbReference type="EMBL" id="JBGMDY010000002">
    <property type="protein sequence ID" value="KAL2343140.1"/>
    <property type="molecule type" value="Genomic_DNA"/>
</dbReference>
<evidence type="ECO:0000313" key="2">
    <source>
        <dbReference type="EMBL" id="KAL2343140.1"/>
    </source>
</evidence>
<feature type="region of interest" description="Disordered" evidence="1">
    <location>
        <begin position="75"/>
        <end position="95"/>
    </location>
</feature>
<sequence length="95" mass="10828">MDKPPNQFSYACTCIASSFIFLHFLRQLPPPSPPPPLLTRERLVGKSSGTEAFDEVRSFLKEAWQAMGPSFLETMKANDEEGLEGSNQRRKRKRK</sequence>
<evidence type="ECO:0000313" key="3">
    <source>
        <dbReference type="Proteomes" id="UP001603857"/>
    </source>
</evidence>
<organism evidence="2 3">
    <name type="scientific">Flemingia macrophylla</name>
    <dbReference type="NCBI Taxonomy" id="520843"/>
    <lineage>
        <taxon>Eukaryota</taxon>
        <taxon>Viridiplantae</taxon>
        <taxon>Streptophyta</taxon>
        <taxon>Embryophyta</taxon>
        <taxon>Tracheophyta</taxon>
        <taxon>Spermatophyta</taxon>
        <taxon>Magnoliopsida</taxon>
        <taxon>eudicotyledons</taxon>
        <taxon>Gunneridae</taxon>
        <taxon>Pentapetalae</taxon>
        <taxon>rosids</taxon>
        <taxon>fabids</taxon>
        <taxon>Fabales</taxon>
        <taxon>Fabaceae</taxon>
        <taxon>Papilionoideae</taxon>
        <taxon>50 kb inversion clade</taxon>
        <taxon>NPAAA clade</taxon>
        <taxon>indigoferoid/millettioid clade</taxon>
        <taxon>Phaseoleae</taxon>
        <taxon>Flemingia</taxon>
    </lineage>
</organism>
<reference evidence="2 3" key="1">
    <citation type="submission" date="2024-08" db="EMBL/GenBank/DDBJ databases">
        <title>Insights into the chromosomal genome structure of Flemingia macrophylla.</title>
        <authorList>
            <person name="Ding Y."/>
            <person name="Zhao Y."/>
            <person name="Bi W."/>
            <person name="Wu M."/>
            <person name="Zhao G."/>
            <person name="Gong Y."/>
            <person name="Li W."/>
            <person name="Zhang P."/>
        </authorList>
    </citation>
    <scope>NUCLEOTIDE SEQUENCE [LARGE SCALE GENOMIC DNA]</scope>
    <source>
        <strain evidence="2">DYQJB</strain>
        <tissue evidence="2">Leaf</tissue>
    </source>
</reference>
<gene>
    <name evidence="2" type="ORF">Fmac_004425</name>
</gene>
<accession>A0ABD1N4W6</accession>
<dbReference type="Proteomes" id="UP001603857">
    <property type="component" value="Unassembled WGS sequence"/>
</dbReference>
<keyword evidence="3" id="KW-1185">Reference proteome</keyword>
<protein>
    <submittedName>
        <fullName evidence="2">Uncharacterized protein</fullName>
    </submittedName>
</protein>
<dbReference type="AlphaFoldDB" id="A0ABD1N4W6"/>
<proteinExistence type="predicted"/>